<evidence type="ECO:0000313" key="1">
    <source>
        <dbReference type="EMBL" id="KAF3497616.1"/>
    </source>
</evidence>
<gene>
    <name evidence="1" type="ORF">DY000_02053451</name>
</gene>
<proteinExistence type="predicted"/>
<dbReference type="Proteomes" id="UP000266723">
    <property type="component" value="Unassembled WGS sequence"/>
</dbReference>
<protein>
    <submittedName>
        <fullName evidence="1">Uncharacterized protein</fullName>
    </submittedName>
</protein>
<keyword evidence="2" id="KW-1185">Reference proteome</keyword>
<evidence type="ECO:0000313" key="2">
    <source>
        <dbReference type="Proteomes" id="UP000266723"/>
    </source>
</evidence>
<sequence>MFLVHDGCTYGKLVEMAQKDYDLDKKIKMVELTYSLPDVSLQQMTSDTPPMHVTNDGQVRNLIELSKMHIVRLCASSQCQVDYKFLV</sequence>
<name>A0ABQ7AJM2_BRACR</name>
<organism evidence="1 2">
    <name type="scientific">Brassica cretica</name>
    <name type="common">Mustard</name>
    <dbReference type="NCBI Taxonomy" id="69181"/>
    <lineage>
        <taxon>Eukaryota</taxon>
        <taxon>Viridiplantae</taxon>
        <taxon>Streptophyta</taxon>
        <taxon>Embryophyta</taxon>
        <taxon>Tracheophyta</taxon>
        <taxon>Spermatophyta</taxon>
        <taxon>Magnoliopsida</taxon>
        <taxon>eudicotyledons</taxon>
        <taxon>Gunneridae</taxon>
        <taxon>Pentapetalae</taxon>
        <taxon>rosids</taxon>
        <taxon>malvids</taxon>
        <taxon>Brassicales</taxon>
        <taxon>Brassicaceae</taxon>
        <taxon>Brassiceae</taxon>
        <taxon>Brassica</taxon>
    </lineage>
</organism>
<dbReference type="EMBL" id="QGKV02002055">
    <property type="protein sequence ID" value="KAF3497616.1"/>
    <property type="molecule type" value="Genomic_DNA"/>
</dbReference>
<accession>A0ABQ7AJM2</accession>
<reference evidence="1 2" key="1">
    <citation type="journal article" date="2020" name="BMC Genomics">
        <title>Intraspecific diversification of the crop wild relative Brassica cretica Lam. using demographic model selection.</title>
        <authorList>
            <person name="Kioukis A."/>
            <person name="Michalopoulou V.A."/>
            <person name="Briers L."/>
            <person name="Pirintsos S."/>
            <person name="Studholme D.J."/>
            <person name="Pavlidis P."/>
            <person name="Sarris P.F."/>
        </authorList>
    </citation>
    <scope>NUCLEOTIDE SEQUENCE [LARGE SCALE GENOMIC DNA]</scope>
    <source>
        <strain evidence="2">cv. PFS-1207/04</strain>
    </source>
</reference>
<comment type="caution">
    <text evidence="1">The sequence shown here is derived from an EMBL/GenBank/DDBJ whole genome shotgun (WGS) entry which is preliminary data.</text>
</comment>